<keyword evidence="2 4" id="KW-0689">Ribosomal protein</keyword>
<proteinExistence type="inferred from homology"/>
<dbReference type="OrthoDB" id="1654884at2759"/>
<dbReference type="SUPFAM" id="SSF53137">
    <property type="entry name" value="Translational machinery components"/>
    <property type="match status" value="1"/>
</dbReference>
<evidence type="ECO:0000313" key="4">
    <source>
        <dbReference type="EMBL" id="KRZ50820.1"/>
    </source>
</evidence>
<evidence type="ECO:0000256" key="1">
    <source>
        <dbReference type="ARBA" id="ARBA00006194"/>
    </source>
</evidence>
<protein>
    <submittedName>
        <fullName evidence="4">28S ribosomal protein S11, mitochondrial</fullName>
    </submittedName>
</protein>
<organism evidence="4 5">
    <name type="scientific">Trichinella nativa</name>
    <dbReference type="NCBI Taxonomy" id="6335"/>
    <lineage>
        <taxon>Eukaryota</taxon>
        <taxon>Metazoa</taxon>
        <taxon>Ecdysozoa</taxon>
        <taxon>Nematoda</taxon>
        <taxon>Enoplea</taxon>
        <taxon>Dorylaimia</taxon>
        <taxon>Trichinellida</taxon>
        <taxon>Trichinellidae</taxon>
        <taxon>Trichinella</taxon>
    </lineage>
</organism>
<dbReference type="HAMAP" id="MF_01310">
    <property type="entry name" value="Ribosomal_uS11"/>
    <property type="match status" value="1"/>
</dbReference>
<feature type="non-terminal residue" evidence="4">
    <location>
        <position position="1"/>
    </location>
</feature>
<dbReference type="GO" id="GO:0006412">
    <property type="term" value="P:translation"/>
    <property type="evidence" value="ECO:0007669"/>
    <property type="project" value="InterPro"/>
</dbReference>
<dbReference type="GO" id="GO:0003735">
    <property type="term" value="F:structural constituent of ribosome"/>
    <property type="evidence" value="ECO:0007669"/>
    <property type="project" value="InterPro"/>
</dbReference>
<keyword evidence="5" id="KW-1185">Reference proteome</keyword>
<evidence type="ECO:0000313" key="5">
    <source>
        <dbReference type="Proteomes" id="UP000054721"/>
    </source>
</evidence>
<comment type="caution">
    <text evidence="4">The sequence shown here is derived from an EMBL/GenBank/DDBJ whole genome shotgun (WGS) entry which is preliminary data.</text>
</comment>
<evidence type="ECO:0000256" key="2">
    <source>
        <dbReference type="ARBA" id="ARBA00022980"/>
    </source>
</evidence>
<dbReference type="Gene3D" id="3.30.420.80">
    <property type="entry name" value="Ribosomal protein S11"/>
    <property type="match status" value="1"/>
</dbReference>
<dbReference type="EMBL" id="JYDW01000249">
    <property type="protein sequence ID" value="KRZ50820.1"/>
    <property type="molecule type" value="Genomic_DNA"/>
</dbReference>
<dbReference type="GO" id="GO:1990904">
    <property type="term" value="C:ribonucleoprotein complex"/>
    <property type="evidence" value="ECO:0007669"/>
    <property type="project" value="UniProtKB-KW"/>
</dbReference>
<dbReference type="AlphaFoldDB" id="A0A0V1KU23"/>
<dbReference type="InterPro" id="IPR001971">
    <property type="entry name" value="Ribosomal_uS11"/>
</dbReference>
<dbReference type="Proteomes" id="UP000054721">
    <property type="component" value="Unassembled WGS sequence"/>
</dbReference>
<gene>
    <name evidence="4" type="primary">Mrps11</name>
    <name evidence="4" type="ORF">T02_8745</name>
</gene>
<evidence type="ECO:0000256" key="3">
    <source>
        <dbReference type="ARBA" id="ARBA00023274"/>
    </source>
</evidence>
<reference evidence="4 5" key="1">
    <citation type="submission" date="2015-05" db="EMBL/GenBank/DDBJ databases">
        <title>Evolution of Trichinella species and genotypes.</title>
        <authorList>
            <person name="Korhonen P.K."/>
            <person name="Edoardo P."/>
            <person name="Giuseppe L.R."/>
            <person name="Gasser R.B."/>
        </authorList>
    </citation>
    <scope>NUCLEOTIDE SEQUENCE [LARGE SCALE GENOMIC DNA]</scope>
    <source>
        <strain evidence="4">ISS10</strain>
    </source>
</reference>
<name>A0A0V1KU23_9BILA</name>
<comment type="similarity">
    <text evidence="1">Belongs to the universal ribosomal protein uS11 family.</text>
</comment>
<accession>A0A0V1KU23</accession>
<keyword evidence="3" id="KW-0687">Ribonucleoprotein</keyword>
<dbReference type="STRING" id="6335.A0A0V1KU23"/>
<dbReference type="GO" id="GO:0005840">
    <property type="term" value="C:ribosome"/>
    <property type="evidence" value="ECO:0007669"/>
    <property type="project" value="UniProtKB-KW"/>
</dbReference>
<dbReference type="InterPro" id="IPR036967">
    <property type="entry name" value="Ribosomal_uS11_sf"/>
</dbReference>
<feature type="non-terminal residue" evidence="4">
    <location>
        <position position="300"/>
    </location>
</feature>
<dbReference type="PANTHER" id="PTHR11759">
    <property type="entry name" value="40S RIBOSOMAL PROTEIN S14/30S RIBOSOMAL PROTEIN S11"/>
    <property type="match status" value="1"/>
</dbReference>
<sequence length="300" mass="33397">LMLSSALKNFSSSVTLLGPVTRCLSLSSTLGGRMDRREHLIGSSKVEEGVEGEKYYETAQTEASGNFPTYETFKQLFYGIPFEDTPICYVKCSKNNTKITFTDSVGRFQVMTTCGLEGFKNCKKKTEVAGQSTGIAAGLKALRRGITSARVVLKGLGPGRSSSIKGMALSGLKIISITDDTPLPELGPRPRKQRKNNYLLLLSRKEFILCLYNFADTFAKKKLLLNFNNKIMQNDYYAVFSDEILFVHIFYFKSSKASNYPFTIACNSCKTDPPDLKIQMAQIPGRLNENDKIGKQIAYK</sequence>
<dbReference type="Pfam" id="PF00411">
    <property type="entry name" value="Ribosomal_S11"/>
    <property type="match status" value="1"/>
</dbReference>